<keyword evidence="2" id="KW-1133">Transmembrane helix</keyword>
<dbReference type="RefSeq" id="WP_309202432.1">
    <property type="nucleotide sequence ID" value="NZ_CP133548.1"/>
</dbReference>
<evidence type="ECO:0000259" key="3">
    <source>
        <dbReference type="Pfam" id="PF02397"/>
    </source>
</evidence>
<dbReference type="PANTHER" id="PTHR30576">
    <property type="entry name" value="COLANIC BIOSYNTHESIS UDP-GLUCOSE LIPID CARRIER TRANSFERASE"/>
    <property type="match status" value="1"/>
</dbReference>
<dbReference type="EC" id="2.7.8.-" evidence="4"/>
<feature type="transmembrane region" description="Helical" evidence="2">
    <location>
        <begin position="12"/>
        <end position="35"/>
    </location>
</feature>
<comment type="similarity">
    <text evidence="1">Belongs to the bacterial sugar transferase family.</text>
</comment>
<dbReference type="Proteomes" id="UP001239782">
    <property type="component" value="Chromosome"/>
</dbReference>
<keyword evidence="4" id="KW-0808">Transferase</keyword>
<proteinExistence type="inferred from homology"/>
<reference evidence="4 5" key="1">
    <citation type="submission" date="2023-08" db="EMBL/GenBank/DDBJ databases">
        <title>Pleionea litopenaei sp. nov., isolated from stomach of juvenile Litopenaeus vannamei.</title>
        <authorList>
            <person name="Rho A.M."/>
            <person name="Hwang C.Y."/>
        </authorList>
    </citation>
    <scope>NUCLEOTIDE SEQUENCE [LARGE SCALE GENOMIC DNA]</scope>
    <source>
        <strain evidence="4 5">HL-JVS1</strain>
    </source>
</reference>
<dbReference type="GO" id="GO:0016780">
    <property type="term" value="F:phosphotransferase activity, for other substituted phosphate groups"/>
    <property type="evidence" value="ECO:0007669"/>
    <property type="project" value="TreeGrafter"/>
</dbReference>
<organism evidence="4 5">
    <name type="scientific">Pleionea litopenaei</name>
    <dbReference type="NCBI Taxonomy" id="3070815"/>
    <lineage>
        <taxon>Bacteria</taxon>
        <taxon>Pseudomonadati</taxon>
        <taxon>Pseudomonadota</taxon>
        <taxon>Gammaproteobacteria</taxon>
        <taxon>Oceanospirillales</taxon>
        <taxon>Pleioneaceae</taxon>
        <taxon>Pleionea</taxon>
    </lineage>
</organism>
<evidence type="ECO:0000256" key="2">
    <source>
        <dbReference type="SAM" id="Phobius"/>
    </source>
</evidence>
<dbReference type="EMBL" id="CP133548">
    <property type="protein sequence ID" value="WMS87291.1"/>
    <property type="molecule type" value="Genomic_DNA"/>
</dbReference>
<dbReference type="PANTHER" id="PTHR30576:SF10">
    <property type="entry name" value="SLL5057 PROTEIN"/>
    <property type="match status" value="1"/>
</dbReference>
<accession>A0AA51RTA5</accession>
<dbReference type="InterPro" id="IPR003362">
    <property type="entry name" value="Bact_transf"/>
</dbReference>
<sequence>MLNVIAIRFFDIVFSLFGLVFGLPLMLLIAIIGYFDTKSPIFMQTRIGLGKREFTLVKFRTMRVGTASVATHLANSASITKFGNFLRRSKLDELPQLWNVLKGDMSLVGPRPNLPTQAELITCRDELNIYSFRPGITGLAQIMEIDMSKPELLAKTDAEMLKSLSVLTYFKYILLTAIGKGSGDRVKSDNASKKLD</sequence>
<dbReference type="Pfam" id="PF02397">
    <property type="entry name" value="Bac_transf"/>
    <property type="match status" value="1"/>
</dbReference>
<keyword evidence="5" id="KW-1185">Reference proteome</keyword>
<dbReference type="KEGG" id="plei:Q9312_18970"/>
<keyword evidence="2" id="KW-0812">Transmembrane</keyword>
<feature type="domain" description="Bacterial sugar transferase" evidence="3">
    <location>
        <begin position="8"/>
        <end position="177"/>
    </location>
</feature>
<keyword evidence="2" id="KW-0472">Membrane</keyword>
<evidence type="ECO:0000313" key="5">
    <source>
        <dbReference type="Proteomes" id="UP001239782"/>
    </source>
</evidence>
<gene>
    <name evidence="4" type="ORF">Q9312_18970</name>
</gene>
<protein>
    <submittedName>
        <fullName evidence="4">Sugar transferase</fullName>
        <ecNumber evidence="4">2.7.8.-</ecNumber>
    </submittedName>
</protein>
<evidence type="ECO:0000313" key="4">
    <source>
        <dbReference type="EMBL" id="WMS87291.1"/>
    </source>
</evidence>
<dbReference type="AlphaFoldDB" id="A0AA51RTA5"/>
<evidence type="ECO:0000256" key="1">
    <source>
        <dbReference type="ARBA" id="ARBA00006464"/>
    </source>
</evidence>
<name>A0AA51RTA5_9GAMM</name>